<dbReference type="InterPro" id="IPR020058">
    <property type="entry name" value="Glu/Gln-tRNA-synth_Ib_cat-dom"/>
</dbReference>
<evidence type="ECO:0000256" key="4">
    <source>
        <dbReference type="ARBA" id="ARBA00022741"/>
    </source>
</evidence>
<keyword evidence="2 9" id="KW-0963">Cytoplasm</keyword>
<dbReference type="SUPFAM" id="SSF52374">
    <property type="entry name" value="Nucleotidylyl transferase"/>
    <property type="match status" value="1"/>
</dbReference>
<feature type="binding site" evidence="9">
    <location>
        <begin position="37"/>
        <end position="39"/>
    </location>
    <ligand>
        <name>ATP</name>
        <dbReference type="ChEBI" id="CHEBI:30616"/>
    </ligand>
</feature>
<evidence type="ECO:0000313" key="16">
    <source>
        <dbReference type="Proteomes" id="UP001366166"/>
    </source>
</evidence>
<evidence type="ECO:0000256" key="1">
    <source>
        <dbReference type="ARBA" id="ARBA00005594"/>
    </source>
</evidence>
<evidence type="ECO:0000256" key="10">
    <source>
        <dbReference type="RuleBase" id="RU363037"/>
    </source>
</evidence>
<dbReference type="InterPro" id="IPR000924">
    <property type="entry name" value="Glu/Gln-tRNA-synth"/>
</dbReference>
<dbReference type="CDD" id="cd00807">
    <property type="entry name" value="GlnRS_core"/>
    <property type="match status" value="1"/>
</dbReference>
<feature type="domain" description="Glutamyl/glutaminyl-tRNA synthetase class Ib catalytic" evidence="12">
    <location>
        <begin position="29"/>
        <end position="338"/>
    </location>
</feature>
<sequence>MATGESASPSNFIRNIIDEHNRGGRFGGKVVTRFPPEPNGYLHIGHAKSICLNFGLAADYGGRCHLRFDDTNPSKEEQEYLDSIIEDVHWLGFDWGEHLYYASNYFDQLYEFAIKLIGDGKAYVDDLSAEEIRAHRGTLTEPGTDSPYRERGVEENLDLFQRMKAGEFADGSRVLRAKIDMAHPNLVMRDPTLYRIRRAVHHRTGDKWCIYPMYDFTHCISDSIEGITHSICTLEFEDNRVLYDWVLDQLDIYHPQQIEFARLNLEFAVMSKRKLLELVKEHYVEGWDDPRMPTIRGMRRRGFTPESLRLFCERIGVGKKESWIDMYWLEKAVRDDLNEKAPRVMGVLDPIKVVITNYPEDQEEIFEAPYFPDNPPAMGYRDVPFCRELFIEREDFMEDPPKKFWRMAPGQEVRLRWAYLVTCDEVVKNDQGEIVELRCTYDPETRGGWAPDDRKVKGTLHWVSARHGLRAPVRLYDRLFSVANPGAFKDRDYKEFLNPESMVLMPQAVVEPSLVGAAPGSRYQFERKGFFCADPVDSAEGVPVFNRIVTLRDSWAKILEQQKREAAEQERAARKAKKKAKQE</sequence>
<proteinExistence type="inferred from homology"/>
<comment type="caution">
    <text evidence="9">Lacks conserved residue(s) required for the propagation of feature annotation.</text>
</comment>
<dbReference type="InterPro" id="IPR050132">
    <property type="entry name" value="Gln/Glu-tRNA_Ligase"/>
</dbReference>
<dbReference type="PROSITE" id="PS00178">
    <property type="entry name" value="AA_TRNA_LIGASE_I"/>
    <property type="match status" value="1"/>
</dbReference>
<comment type="similarity">
    <text evidence="1 9 10">Belongs to the class-I aminoacyl-tRNA synthetase family.</text>
</comment>
<dbReference type="Pfam" id="PF00749">
    <property type="entry name" value="tRNA-synt_1c"/>
    <property type="match status" value="1"/>
</dbReference>
<accession>A0AAU9EFC4</accession>
<feature type="binding site" evidence="9">
    <location>
        <begin position="270"/>
        <end position="272"/>
    </location>
    <ligand>
        <name>ATP</name>
        <dbReference type="ChEBI" id="CHEBI:30616"/>
    </ligand>
</feature>
<dbReference type="Proteomes" id="UP001366166">
    <property type="component" value="Chromosome"/>
</dbReference>
<keyword evidence="16" id="KW-1185">Reference proteome</keyword>
<evidence type="ECO:0000259" key="12">
    <source>
        <dbReference type="Pfam" id="PF00749"/>
    </source>
</evidence>
<feature type="binding site" evidence="9">
    <location>
        <position position="69"/>
    </location>
    <ligand>
        <name>L-glutamine</name>
        <dbReference type="ChEBI" id="CHEBI:58359"/>
    </ligand>
</feature>
<dbReference type="AlphaFoldDB" id="A0AAU9EFC4"/>
<dbReference type="InterPro" id="IPR011035">
    <property type="entry name" value="Ribosomal_bL25/Gln-tRNA_synth"/>
</dbReference>
<feature type="coiled-coil region" evidence="11">
    <location>
        <begin position="552"/>
        <end position="583"/>
    </location>
</feature>
<dbReference type="FunFam" id="3.40.50.620:FF:000037">
    <property type="entry name" value="Glutamine--tRNA ligase cytoplasmic"/>
    <property type="match status" value="1"/>
</dbReference>
<evidence type="ECO:0000256" key="11">
    <source>
        <dbReference type="SAM" id="Coils"/>
    </source>
</evidence>
<feature type="short sequence motif" description="'KMSKS' region" evidence="9">
    <location>
        <begin position="269"/>
        <end position="273"/>
    </location>
</feature>
<dbReference type="Pfam" id="PF03950">
    <property type="entry name" value="tRNA-synt_1c_C"/>
    <property type="match status" value="1"/>
</dbReference>
<evidence type="ECO:0000256" key="2">
    <source>
        <dbReference type="ARBA" id="ARBA00022490"/>
    </source>
</evidence>
<feature type="domain" description="tRNA synthetases class I (E and Q) anti-codon binding" evidence="14">
    <location>
        <begin position="459"/>
        <end position="534"/>
    </location>
</feature>
<keyword evidence="3 9" id="KW-0436">Ligase</keyword>
<dbReference type="GO" id="GO:0005829">
    <property type="term" value="C:cytosol"/>
    <property type="evidence" value="ECO:0007669"/>
    <property type="project" value="TreeGrafter"/>
</dbReference>
<keyword evidence="5 9" id="KW-0067">ATP-binding</keyword>
<reference evidence="16" key="1">
    <citation type="journal article" date="2023" name="Arch. Microbiol.">
        <title>Desulfoferula mesophilus gen. nov. sp. nov., a mesophilic sulfate-reducing bacterium isolated from a brackish lake sediment.</title>
        <authorList>
            <person name="Watanabe T."/>
            <person name="Yabe T."/>
            <person name="Tsuji J.M."/>
            <person name="Fukui M."/>
        </authorList>
    </citation>
    <scope>NUCLEOTIDE SEQUENCE [LARGE SCALE GENOMIC DNA]</scope>
    <source>
        <strain evidence="16">12FAK</strain>
    </source>
</reference>
<dbReference type="PANTHER" id="PTHR43097">
    <property type="entry name" value="GLUTAMINE-TRNA LIGASE"/>
    <property type="match status" value="1"/>
</dbReference>
<keyword evidence="7 9" id="KW-0030">Aminoacyl-tRNA synthetase</keyword>
<protein>
    <recommendedName>
        <fullName evidence="9">Glutamine--tRNA ligase</fullName>
        <ecNumber evidence="9">6.1.1.18</ecNumber>
    </recommendedName>
    <alternativeName>
        <fullName evidence="9">Glutaminyl-tRNA synthetase</fullName>
        <shortName evidence="9">GlnRS</shortName>
    </alternativeName>
</protein>
<feature type="binding site" evidence="9">
    <location>
        <position position="214"/>
    </location>
    <ligand>
        <name>L-glutamine</name>
        <dbReference type="ChEBI" id="CHEBI:58359"/>
    </ligand>
</feature>
<name>A0AAU9EFC4_9BACT</name>
<dbReference type="NCBIfam" id="TIGR00440">
    <property type="entry name" value="glnS"/>
    <property type="match status" value="1"/>
</dbReference>
<dbReference type="GO" id="GO:0004819">
    <property type="term" value="F:glutamine-tRNA ligase activity"/>
    <property type="evidence" value="ECO:0007669"/>
    <property type="project" value="UniProtKB-UniRule"/>
</dbReference>
<dbReference type="InterPro" id="IPR001412">
    <property type="entry name" value="aa-tRNA-synth_I_CS"/>
</dbReference>
<dbReference type="NCBIfam" id="NF011291">
    <property type="entry name" value="PRK14703.1"/>
    <property type="match status" value="1"/>
</dbReference>
<keyword evidence="11" id="KW-0175">Coiled coil</keyword>
<comment type="subunit">
    <text evidence="9">Monomer.</text>
</comment>
<dbReference type="InterPro" id="IPR020056">
    <property type="entry name" value="Rbsml_bL25/Gln-tRNA_synth_N"/>
</dbReference>
<feature type="domain" description="Glutamyl/glutaminyl-tRNA synthetase class Ib anti-codon binding" evidence="13">
    <location>
        <begin position="341"/>
        <end position="442"/>
    </location>
</feature>
<feature type="binding site" evidence="9">
    <location>
        <begin position="262"/>
        <end position="263"/>
    </location>
    <ligand>
        <name>ATP</name>
        <dbReference type="ChEBI" id="CHEBI:30616"/>
    </ligand>
</feature>
<dbReference type="FunFam" id="2.40.240.10:FF:000001">
    <property type="entry name" value="Glutamine--tRNA ligase"/>
    <property type="match status" value="1"/>
</dbReference>
<dbReference type="InterPro" id="IPR022861">
    <property type="entry name" value="Gln_tRNA_ligase_bac"/>
</dbReference>
<dbReference type="Gene3D" id="2.40.240.10">
    <property type="entry name" value="Ribosomal Protein L25, Chain P"/>
    <property type="match status" value="2"/>
</dbReference>
<gene>
    <name evidence="9 15" type="primary">glnS</name>
    <name evidence="15" type="ORF">FAK_28690</name>
</gene>
<evidence type="ECO:0000256" key="9">
    <source>
        <dbReference type="HAMAP-Rule" id="MF_00126"/>
    </source>
</evidence>
<dbReference type="HAMAP" id="MF_00126">
    <property type="entry name" value="Gln_tRNA_synth"/>
    <property type="match status" value="1"/>
</dbReference>
<dbReference type="FunFam" id="1.10.1160.10:FF:000001">
    <property type="entry name" value="Glutamine--tRNA ligase"/>
    <property type="match status" value="1"/>
</dbReference>
<dbReference type="PANTHER" id="PTHR43097:SF5">
    <property type="entry name" value="GLUTAMATE--TRNA LIGASE"/>
    <property type="match status" value="1"/>
</dbReference>
<evidence type="ECO:0000256" key="5">
    <source>
        <dbReference type="ARBA" id="ARBA00022840"/>
    </source>
</evidence>
<dbReference type="Gene3D" id="3.40.50.620">
    <property type="entry name" value="HUPs"/>
    <property type="match status" value="1"/>
</dbReference>
<dbReference type="PRINTS" id="PR00987">
    <property type="entry name" value="TRNASYNTHGLU"/>
</dbReference>
<evidence type="ECO:0000256" key="3">
    <source>
        <dbReference type="ARBA" id="ARBA00022598"/>
    </source>
</evidence>
<organism evidence="15 16">
    <name type="scientific">Desulfoferula mesophila</name>
    <dbReference type="NCBI Taxonomy" id="3058419"/>
    <lineage>
        <taxon>Bacteria</taxon>
        <taxon>Pseudomonadati</taxon>
        <taxon>Thermodesulfobacteriota</taxon>
        <taxon>Desulfarculia</taxon>
        <taxon>Desulfarculales</taxon>
        <taxon>Desulfarculaceae</taxon>
        <taxon>Desulfoferula</taxon>
    </lineage>
</organism>
<dbReference type="EMBL" id="AP028679">
    <property type="protein sequence ID" value="BEQ15803.1"/>
    <property type="molecule type" value="Genomic_DNA"/>
</dbReference>
<evidence type="ECO:0000313" key="15">
    <source>
        <dbReference type="EMBL" id="BEQ15803.1"/>
    </source>
</evidence>
<dbReference type="FunFam" id="3.90.800.10:FF:000001">
    <property type="entry name" value="Glutamine--tRNA ligase"/>
    <property type="match status" value="1"/>
</dbReference>
<evidence type="ECO:0000256" key="8">
    <source>
        <dbReference type="ARBA" id="ARBA00048270"/>
    </source>
</evidence>
<keyword evidence="4 9" id="KW-0547">Nucleotide-binding</keyword>
<feature type="short sequence motif" description="'HIGH' region" evidence="9">
    <location>
        <begin position="36"/>
        <end position="46"/>
    </location>
</feature>
<dbReference type="InterPro" id="IPR014729">
    <property type="entry name" value="Rossmann-like_a/b/a_fold"/>
</dbReference>
<evidence type="ECO:0000256" key="6">
    <source>
        <dbReference type="ARBA" id="ARBA00022917"/>
    </source>
</evidence>
<evidence type="ECO:0000259" key="13">
    <source>
        <dbReference type="Pfam" id="PF03950"/>
    </source>
</evidence>
<dbReference type="GO" id="GO:0005524">
    <property type="term" value="F:ATP binding"/>
    <property type="evidence" value="ECO:0007669"/>
    <property type="project" value="UniProtKB-UniRule"/>
</dbReference>
<keyword evidence="6 9" id="KW-0648">Protein biosynthesis</keyword>
<dbReference type="SUPFAM" id="SSF50715">
    <property type="entry name" value="Ribosomal protein L25-like"/>
    <property type="match status" value="1"/>
</dbReference>
<evidence type="ECO:0000259" key="14">
    <source>
        <dbReference type="Pfam" id="PF20974"/>
    </source>
</evidence>
<dbReference type="InterPro" id="IPR020059">
    <property type="entry name" value="Glu/Gln-tRNA-synth_Ib_codon-bd"/>
</dbReference>
<feature type="binding site" evidence="9">
    <location>
        <begin position="43"/>
        <end position="49"/>
    </location>
    <ligand>
        <name>ATP</name>
        <dbReference type="ChEBI" id="CHEBI:30616"/>
    </ligand>
</feature>
<dbReference type="KEGG" id="dmp:FAK_28690"/>
<dbReference type="Pfam" id="PF20974">
    <property type="entry name" value="tRNA-synt_1c_C2"/>
    <property type="match status" value="1"/>
</dbReference>
<evidence type="ECO:0000256" key="7">
    <source>
        <dbReference type="ARBA" id="ARBA00023146"/>
    </source>
</evidence>
<comment type="catalytic activity">
    <reaction evidence="8 9">
        <text>tRNA(Gln) + L-glutamine + ATP = L-glutaminyl-tRNA(Gln) + AMP + diphosphate</text>
        <dbReference type="Rhea" id="RHEA:20121"/>
        <dbReference type="Rhea" id="RHEA-COMP:9662"/>
        <dbReference type="Rhea" id="RHEA-COMP:9681"/>
        <dbReference type="ChEBI" id="CHEBI:30616"/>
        <dbReference type="ChEBI" id="CHEBI:33019"/>
        <dbReference type="ChEBI" id="CHEBI:58359"/>
        <dbReference type="ChEBI" id="CHEBI:78442"/>
        <dbReference type="ChEBI" id="CHEBI:78521"/>
        <dbReference type="ChEBI" id="CHEBI:456215"/>
        <dbReference type="EC" id="6.1.1.18"/>
    </reaction>
</comment>
<dbReference type="GO" id="GO:0006425">
    <property type="term" value="P:glutaminyl-tRNA aminoacylation"/>
    <property type="evidence" value="ECO:0007669"/>
    <property type="project" value="UniProtKB-UniRule"/>
</dbReference>
<comment type="subcellular location">
    <subcellularLocation>
        <location evidence="9">Cytoplasm</location>
    </subcellularLocation>
</comment>
<dbReference type="InterPro" id="IPR049437">
    <property type="entry name" value="tRNA-synt_1c_C2"/>
</dbReference>
<dbReference type="RefSeq" id="WP_338600760.1">
    <property type="nucleotide sequence ID" value="NZ_AP028679.1"/>
</dbReference>
<dbReference type="InterPro" id="IPR004514">
    <property type="entry name" value="Gln-tRNA-synth"/>
</dbReference>
<feature type="binding site" evidence="9">
    <location>
        <position position="233"/>
    </location>
    <ligand>
        <name>ATP</name>
        <dbReference type="ChEBI" id="CHEBI:30616"/>
    </ligand>
</feature>
<dbReference type="EC" id="6.1.1.18" evidence="9"/>
<dbReference type="GO" id="GO:0006424">
    <property type="term" value="P:glutamyl-tRNA aminoacylation"/>
    <property type="evidence" value="ECO:0007669"/>
    <property type="project" value="UniProtKB-UniRule"/>
</dbReference>